<sequence>MGFWDFWKEVEDSFKDLKEKELTLGFGKGEKGTEVDQVKNWGEKKPDKHDGLGGGWF</sequence>
<comment type="caution">
    <text evidence="1">The sequence shown here is derived from an EMBL/GenBank/DDBJ whole genome shotgun (WGS) entry which is preliminary data.</text>
</comment>
<gene>
    <name evidence="1" type="ORF">H1164_17910</name>
</gene>
<evidence type="ECO:0000313" key="1">
    <source>
        <dbReference type="EMBL" id="MBA4544689.1"/>
    </source>
</evidence>
<protein>
    <submittedName>
        <fullName evidence="1">Uncharacterized protein</fullName>
    </submittedName>
</protein>
<dbReference type="AlphaFoldDB" id="A0A7W1XDR2"/>
<evidence type="ECO:0000313" key="2">
    <source>
        <dbReference type="Proteomes" id="UP000530514"/>
    </source>
</evidence>
<dbReference type="EMBL" id="JACEIP010000062">
    <property type="protein sequence ID" value="MBA4544689.1"/>
    <property type="molecule type" value="Genomic_DNA"/>
</dbReference>
<proteinExistence type="predicted"/>
<dbReference type="RefSeq" id="WP_160173912.1">
    <property type="nucleotide sequence ID" value="NZ_JACEIP010000062.1"/>
</dbReference>
<name>A0A7W1XDR2_9BACL</name>
<organism evidence="1 2">
    <name type="scientific">Thermoactinomyces daqus</name>
    <dbReference type="NCBI Taxonomy" id="1329516"/>
    <lineage>
        <taxon>Bacteria</taxon>
        <taxon>Bacillati</taxon>
        <taxon>Bacillota</taxon>
        <taxon>Bacilli</taxon>
        <taxon>Bacillales</taxon>
        <taxon>Thermoactinomycetaceae</taxon>
        <taxon>Thermoactinomyces</taxon>
    </lineage>
</organism>
<accession>A0A7W1XDR2</accession>
<dbReference type="Proteomes" id="UP000530514">
    <property type="component" value="Unassembled WGS sequence"/>
</dbReference>
<keyword evidence="2" id="KW-1185">Reference proteome</keyword>
<reference evidence="1 2" key="1">
    <citation type="submission" date="2020-07" db="EMBL/GenBank/DDBJ databases">
        <authorList>
            <person name="Feng H."/>
        </authorList>
    </citation>
    <scope>NUCLEOTIDE SEQUENCE [LARGE SCALE GENOMIC DNA]</scope>
    <source>
        <strain evidence="2">s-11</strain>
    </source>
</reference>